<feature type="region of interest" description="Disordered" evidence="1">
    <location>
        <begin position="15"/>
        <end position="36"/>
    </location>
</feature>
<accession>A7I6V1</accession>
<proteinExistence type="predicted"/>
<dbReference type="Proteomes" id="UP000002408">
    <property type="component" value="Chromosome"/>
</dbReference>
<evidence type="ECO:0000313" key="3">
    <source>
        <dbReference type="Proteomes" id="UP000002408"/>
    </source>
</evidence>
<gene>
    <name evidence="2" type="ordered locus">Mboo_0944</name>
</gene>
<dbReference type="AlphaFoldDB" id="A7I6V1"/>
<dbReference type="HOGENOM" id="CLU_2766017_0_0_2"/>
<evidence type="ECO:0000313" key="2">
    <source>
        <dbReference type="EMBL" id="ABS55462.1"/>
    </source>
</evidence>
<protein>
    <submittedName>
        <fullName evidence="2">Uncharacterized protein</fullName>
    </submittedName>
</protein>
<organism evidence="2 3">
    <name type="scientific">Methanoregula boonei (strain DSM 21154 / JCM 14090 / 6A8)</name>
    <dbReference type="NCBI Taxonomy" id="456442"/>
    <lineage>
        <taxon>Archaea</taxon>
        <taxon>Methanobacteriati</taxon>
        <taxon>Methanobacteriota</taxon>
        <taxon>Stenosarchaea group</taxon>
        <taxon>Methanomicrobia</taxon>
        <taxon>Methanomicrobiales</taxon>
        <taxon>Methanoregulaceae</taxon>
        <taxon>Methanoregula</taxon>
    </lineage>
</organism>
<reference evidence="3" key="1">
    <citation type="journal article" date="2015" name="Microbiology">
        <title>Genome of Methanoregula boonei 6A8 reveals adaptations to oligotrophic peatland environments.</title>
        <authorList>
            <person name="Braeuer S."/>
            <person name="Cadillo-Quiroz H."/>
            <person name="Kyrpides N."/>
            <person name="Woyke T."/>
            <person name="Goodwin L."/>
            <person name="Detter C."/>
            <person name="Podell S."/>
            <person name="Yavitt J.B."/>
            <person name="Zinder S.H."/>
        </authorList>
    </citation>
    <scope>NUCLEOTIDE SEQUENCE [LARGE SCALE GENOMIC DNA]</scope>
    <source>
        <strain evidence="3">DSM 21154 / JCM 14090 / 6A8</strain>
    </source>
</reference>
<evidence type="ECO:0000256" key="1">
    <source>
        <dbReference type="SAM" id="MobiDB-lite"/>
    </source>
</evidence>
<dbReference type="eggNOG" id="arCOG11280">
    <property type="taxonomic scope" value="Archaea"/>
</dbReference>
<dbReference type="KEGG" id="mbn:Mboo_0944"/>
<sequence>MEAQEQQHCIMTAQAASRVAKGHPPTKKMVKSPKKEGDAKDALYAVEEHSLSGFLENEPDLYTVADVKV</sequence>
<dbReference type="EMBL" id="CP000780">
    <property type="protein sequence ID" value="ABS55462.1"/>
    <property type="molecule type" value="Genomic_DNA"/>
</dbReference>
<feature type="compositionally biased region" description="Basic residues" evidence="1">
    <location>
        <begin position="20"/>
        <end position="32"/>
    </location>
</feature>
<keyword evidence="3" id="KW-1185">Reference proteome</keyword>
<name>A7I6V1_METB6</name>